<proteinExistence type="predicted"/>
<gene>
    <name evidence="2" type="ORF">JVW63_10795</name>
</gene>
<evidence type="ECO:0000256" key="1">
    <source>
        <dbReference type="SAM" id="Phobius"/>
    </source>
</evidence>
<keyword evidence="3" id="KW-1185">Reference proteome</keyword>
<keyword evidence="1" id="KW-0812">Transmembrane</keyword>
<sequence>MDTLPEQAPARSARLARSVRILALIIVLLLALITAGIIAFVKGDYLGVSTESRNSQVVQSLDRDEEIVLLGLGVQGIAEERVARTVFGQTVPGSGRTLFLQYTFRAKLGIEGDDVIIEPKGDDTILITVPEFIFIGHEDITFKTALEDNGVLSWVTPDIDTPDVINDILTDETMQEHVDANRDILEDQTEMFYTSIIATVDPAIRVVFDFRGSSTS</sequence>
<dbReference type="RefSeq" id="WP_182174679.1">
    <property type="nucleotide sequence ID" value="NZ_CP059676.1"/>
</dbReference>
<evidence type="ECO:0008006" key="4">
    <source>
        <dbReference type="Google" id="ProtNLM"/>
    </source>
</evidence>
<evidence type="ECO:0000313" key="3">
    <source>
        <dbReference type="Proteomes" id="UP000705983"/>
    </source>
</evidence>
<accession>A0ABS2THP0</accession>
<dbReference type="EMBL" id="JAFFJS010000007">
    <property type="protein sequence ID" value="MBM9434181.1"/>
    <property type="molecule type" value="Genomic_DNA"/>
</dbReference>
<protein>
    <recommendedName>
        <fullName evidence="4">DUF4230 domain-containing protein</fullName>
    </recommendedName>
</protein>
<feature type="transmembrane region" description="Helical" evidence="1">
    <location>
        <begin position="21"/>
        <end position="41"/>
    </location>
</feature>
<name>A0ABS2THP0_9ACTO</name>
<keyword evidence="1" id="KW-0472">Membrane</keyword>
<keyword evidence="1" id="KW-1133">Transmembrane helix</keyword>
<dbReference type="Proteomes" id="UP000705983">
    <property type="component" value="Unassembled WGS sequence"/>
</dbReference>
<reference evidence="3" key="1">
    <citation type="submission" date="2021-02" db="EMBL/GenBank/DDBJ databases">
        <title>Leucobacter sp. CX169.</title>
        <authorList>
            <person name="Cheng Y."/>
        </authorList>
    </citation>
    <scope>NUCLEOTIDE SEQUENCE [LARGE SCALE GENOMIC DNA]</scope>
    <source>
        <strain evidence="3">JY899</strain>
    </source>
</reference>
<comment type="caution">
    <text evidence="2">The sequence shown here is derived from an EMBL/GenBank/DDBJ whole genome shotgun (WGS) entry which is preliminary data.</text>
</comment>
<organism evidence="2 3">
    <name type="scientific">Flaviflexus equikiangi</name>
    <dbReference type="NCBI Taxonomy" id="2758573"/>
    <lineage>
        <taxon>Bacteria</taxon>
        <taxon>Bacillati</taxon>
        <taxon>Actinomycetota</taxon>
        <taxon>Actinomycetes</taxon>
        <taxon>Actinomycetales</taxon>
        <taxon>Actinomycetaceae</taxon>
        <taxon>Flaviflexus</taxon>
    </lineage>
</organism>
<evidence type="ECO:0000313" key="2">
    <source>
        <dbReference type="EMBL" id="MBM9434181.1"/>
    </source>
</evidence>